<comment type="caution">
    <text evidence="1">The sequence shown here is derived from an EMBL/GenBank/DDBJ whole genome shotgun (WGS) entry which is preliminary data.</text>
</comment>
<organism evidence="1 2">
    <name type="scientific">Melastoma candidum</name>
    <dbReference type="NCBI Taxonomy" id="119954"/>
    <lineage>
        <taxon>Eukaryota</taxon>
        <taxon>Viridiplantae</taxon>
        <taxon>Streptophyta</taxon>
        <taxon>Embryophyta</taxon>
        <taxon>Tracheophyta</taxon>
        <taxon>Spermatophyta</taxon>
        <taxon>Magnoliopsida</taxon>
        <taxon>eudicotyledons</taxon>
        <taxon>Gunneridae</taxon>
        <taxon>Pentapetalae</taxon>
        <taxon>rosids</taxon>
        <taxon>malvids</taxon>
        <taxon>Myrtales</taxon>
        <taxon>Melastomataceae</taxon>
        <taxon>Melastomatoideae</taxon>
        <taxon>Melastomateae</taxon>
        <taxon>Melastoma</taxon>
    </lineage>
</organism>
<gene>
    <name evidence="1" type="ORF">MLD38_025242</name>
</gene>
<protein>
    <submittedName>
        <fullName evidence="1">Uncharacterized protein</fullName>
    </submittedName>
</protein>
<reference evidence="2" key="1">
    <citation type="journal article" date="2023" name="Front. Plant Sci.">
        <title>Chromosomal-level genome assembly of Melastoma candidum provides insights into trichome evolution.</title>
        <authorList>
            <person name="Zhong Y."/>
            <person name="Wu W."/>
            <person name="Sun C."/>
            <person name="Zou P."/>
            <person name="Liu Y."/>
            <person name="Dai S."/>
            <person name="Zhou R."/>
        </authorList>
    </citation>
    <scope>NUCLEOTIDE SEQUENCE [LARGE SCALE GENOMIC DNA]</scope>
</reference>
<dbReference type="EMBL" id="CM042886">
    <property type="protein sequence ID" value="KAI4340403.1"/>
    <property type="molecule type" value="Genomic_DNA"/>
</dbReference>
<dbReference type="Proteomes" id="UP001057402">
    <property type="component" value="Chromosome 7"/>
</dbReference>
<name>A0ACB9NV73_9MYRT</name>
<sequence>MTPTPSGSSSSPPLRAVIIPCAACKSLRRRCGEKCMLAPYFPPSDPAMFAAAHRVFGASNIIKFLQELPEAKRADAVSSMVYEAGMRIRDPVYGCAGVASQLQSQITLLQVELANARAELAKLHLENTNLVAFLCDQTPQMPQDCCYVDDLIDELCDFPENVIDWDVDNSIGSTWEPLWI</sequence>
<accession>A0ACB9NV73</accession>
<proteinExistence type="predicted"/>
<keyword evidence="2" id="KW-1185">Reference proteome</keyword>
<evidence type="ECO:0000313" key="2">
    <source>
        <dbReference type="Proteomes" id="UP001057402"/>
    </source>
</evidence>
<evidence type="ECO:0000313" key="1">
    <source>
        <dbReference type="EMBL" id="KAI4340403.1"/>
    </source>
</evidence>